<feature type="transmembrane region" description="Helical" evidence="2">
    <location>
        <begin position="12"/>
        <end position="33"/>
    </location>
</feature>
<keyword evidence="2" id="KW-0472">Membrane</keyword>
<dbReference type="Proteomes" id="UP001626549">
    <property type="component" value="Chromosome"/>
</dbReference>
<dbReference type="Pfam" id="PF16732">
    <property type="entry name" value="ComP_DUS"/>
    <property type="match status" value="1"/>
</dbReference>
<dbReference type="EMBL" id="CP136865">
    <property type="protein sequence ID" value="WOJ96487.1"/>
    <property type="molecule type" value="Genomic_DNA"/>
</dbReference>
<dbReference type="SUPFAM" id="SSF54523">
    <property type="entry name" value="Pili subunits"/>
    <property type="match status" value="1"/>
</dbReference>
<protein>
    <submittedName>
        <fullName evidence="3">Type IV pilin protein</fullName>
    </submittedName>
</protein>
<keyword evidence="2" id="KW-1133">Transmembrane helix</keyword>
<gene>
    <name evidence="3" type="ORF">R0137_14735</name>
</gene>
<dbReference type="PROSITE" id="PS00409">
    <property type="entry name" value="PROKAR_NTER_METHYL"/>
    <property type="match status" value="1"/>
</dbReference>
<keyword evidence="2" id="KW-0812">Transmembrane</keyword>
<evidence type="ECO:0000313" key="4">
    <source>
        <dbReference type="Proteomes" id="UP001626549"/>
    </source>
</evidence>
<dbReference type="PANTHER" id="PTHR30093:SF47">
    <property type="entry name" value="TYPE IV PILUS NON-CORE MINOR PILIN PILE"/>
    <property type="match status" value="1"/>
</dbReference>
<feature type="compositionally biased region" description="Low complexity" evidence="1">
    <location>
        <begin position="70"/>
        <end position="81"/>
    </location>
</feature>
<dbReference type="InterPro" id="IPR045584">
    <property type="entry name" value="Pilin-like"/>
</dbReference>
<name>A0ABZ0IAG7_9GAMM</name>
<organism evidence="3 4">
    <name type="scientific">Congregibacter brevis</name>
    <dbReference type="NCBI Taxonomy" id="3081201"/>
    <lineage>
        <taxon>Bacteria</taxon>
        <taxon>Pseudomonadati</taxon>
        <taxon>Pseudomonadota</taxon>
        <taxon>Gammaproteobacteria</taxon>
        <taxon>Cellvibrionales</taxon>
        <taxon>Halieaceae</taxon>
        <taxon>Congregibacter</taxon>
    </lineage>
</organism>
<dbReference type="Pfam" id="PF07963">
    <property type="entry name" value="N_methyl"/>
    <property type="match status" value="1"/>
</dbReference>
<accession>A0ABZ0IAG7</accession>
<dbReference type="RefSeq" id="WP_407327164.1">
    <property type="nucleotide sequence ID" value="NZ_CP136865.1"/>
</dbReference>
<sequence length="153" mass="16416">MMQPRSQSGFTLIELMIVIVILGILVGIGLPSYQRQILRSNRADAQAALLGFAQAMERRFTQNYSYEASAAGGADTGAPDPTVYPSQSPIDGNDPAYNLSIQAADDTGFTIRATPIAGGRQAGDGFLELDSLGRRAWDANNDNALATTEFTWE</sequence>
<feature type="region of interest" description="Disordered" evidence="1">
    <location>
        <begin position="70"/>
        <end position="89"/>
    </location>
</feature>
<reference evidence="3 4" key="1">
    <citation type="submission" date="2023-10" db="EMBL/GenBank/DDBJ databases">
        <title>Two novel species belonging to the OM43/NOR5 clade.</title>
        <authorList>
            <person name="Park M."/>
        </authorList>
    </citation>
    <scope>NUCLEOTIDE SEQUENCE [LARGE SCALE GENOMIC DNA]</scope>
    <source>
        <strain evidence="3 4">IMCC45268</strain>
    </source>
</reference>
<dbReference type="PANTHER" id="PTHR30093">
    <property type="entry name" value="GENERAL SECRETION PATHWAY PROTEIN G"/>
    <property type="match status" value="1"/>
</dbReference>
<keyword evidence="4" id="KW-1185">Reference proteome</keyword>
<evidence type="ECO:0000256" key="2">
    <source>
        <dbReference type="SAM" id="Phobius"/>
    </source>
</evidence>
<dbReference type="InterPro" id="IPR031982">
    <property type="entry name" value="PilE-like"/>
</dbReference>
<dbReference type="InterPro" id="IPR012902">
    <property type="entry name" value="N_methyl_site"/>
</dbReference>
<evidence type="ECO:0000313" key="3">
    <source>
        <dbReference type="EMBL" id="WOJ96487.1"/>
    </source>
</evidence>
<dbReference type="Gene3D" id="3.30.700.10">
    <property type="entry name" value="Glycoprotein, Type 4 Pilin"/>
    <property type="match status" value="1"/>
</dbReference>
<dbReference type="NCBIfam" id="TIGR02532">
    <property type="entry name" value="IV_pilin_GFxxxE"/>
    <property type="match status" value="1"/>
</dbReference>
<proteinExistence type="predicted"/>
<evidence type="ECO:0000256" key="1">
    <source>
        <dbReference type="SAM" id="MobiDB-lite"/>
    </source>
</evidence>